<keyword evidence="3" id="KW-0663">Pyridoxal phosphate</keyword>
<sequence>MPKPTERRVNMPRTAPPHEPDDRQHALRAGRFAANFLLSPETLRQRQTMKWQFYPPEILPAWVAEMDYDLAPAIADVLRWWAQAREAGYPYRQRDRAEIGLARAFSRYTLRAFDWETDPNNVLAVNELVQAIYLAIMAFSEPGEGVLLQTPCYPPFYQAIDDTGRRLRTSALVDDGSGFAIDFEHAERQLDANTRILILCNPHNPTGRVLRRDELEKLADFVEAHDLLVIADEIHADLIYPDRRHIPFATVRSSLAARTVTLNSASKSFNIPGLRCGVMYFGTPELKRRFTRRLPARLLGYPAGIGIDATVAAWDDGEEWLGDLRHYLYDRRAQTLAALHERLPQARIRTPEATYFAWLDLSELALPAPAGEWYRQRASLALNAGEAFIQGGEQRVRLNFATSENILAQVLGRLIDSDRS</sequence>
<organism evidence="9 10">
    <name type="scientific">Affinibrenneria salicis</name>
    <dbReference type="NCBI Taxonomy" id="2590031"/>
    <lineage>
        <taxon>Bacteria</taxon>
        <taxon>Pseudomonadati</taxon>
        <taxon>Pseudomonadota</taxon>
        <taxon>Gammaproteobacteria</taxon>
        <taxon>Enterobacterales</taxon>
        <taxon>Pectobacteriaceae</taxon>
        <taxon>Affinibrenneria</taxon>
    </lineage>
</organism>
<dbReference type="Proteomes" id="UP000335415">
    <property type="component" value="Unassembled WGS sequence"/>
</dbReference>
<dbReference type="CDD" id="cd00609">
    <property type="entry name" value="AAT_like"/>
    <property type="match status" value="1"/>
</dbReference>
<evidence type="ECO:0000313" key="10">
    <source>
        <dbReference type="Proteomes" id="UP000335415"/>
    </source>
</evidence>
<dbReference type="EC" id="4.4.1.13" evidence="2"/>
<comment type="caution">
    <text evidence="9">The sequence shown here is derived from an EMBL/GenBank/DDBJ whole genome shotgun (WGS) entry which is preliminary data.</text>
</comment>
<dbReference type="Gene3D" id="3.90.1150.10">
    <property type="entry name" value="Aspartate Aminotransferase, domain 1"/>
    <property type="match status" value="1"/>
</dbReference>
<evidence type="ECO:0000256" key="4">
    <source>
        <dbReference type="ARBA" id="ARBA00023239"/>
    </source>
</evidence>
<protein>
    <recommendedName>
        <fullName evidence="2">cysteine-S-conjugate beta-lyase</fullName>
        <ecNumber evidence="2">4.4.1.13</ecNumber>
    </recommendedName>
</protein>
<feature type="region of interest" description="Disordered" evidence="6">
    <location>
        <begin position="1"/>
        <end position="23"/>
    </location>
</feature>
<reference evidence="9 10" key="1">
    <citation type="submission" date="2019-09" db="EMBL/GenBank/DDBJ databases">
        <authorList>
            <person name="Li Y."/>
        </authorList>
    </citation>
    <scope>NUCLEOTIDE SEQUENCE [LARGE SCALE GENOMIC DNA]</scope>
    <source>
        <strain evidence="9 10">L3-3HA</strain>
    </source>
</reference>
<dbReference type="GO" id="GO:0030170">
    <property type="term" value="F:pyridoxal phosphate binding"/>
    <property type="evidence" value="ECO:0007669"/>
    <property type="project" value="InterPro"/>
</dbReference>
<dbReference type="EMBL" id="VYKJ01000001">
    <property type="protein sequence ID" value="KAA9002778.1"/>
    <property type="molecule type" value="Genomic_DNA"/>
</dbReference>
<name>A0A5J5G8D5_9GAMM</name>
<dbReference type="SUPFAM" id="SSF53383">
    <property type="entry name" value="PLP-dependent transferases"/>
    <property type="match status" value="1"/>
</dbReference>
<dbReference type="OrthoDB" id="3224382at2"/>
<dbReference type="InterPro" id="IPR051798">
    <property type="entry name" value="Class-II_PLP-Dep_Aminotrans"/>
</dbReference>
<evidence type="ECO:0000256" key="6">
    <source>
        <dbReference type="SAM" id="MobiDB-lite"/>
    </source>
</evidence>
<comment type="cofactor">
    <cofactor evidence="1">
        <name>pyridoxal 5'-phosphate</name>
        <dbReference type="ChEBI" id="CHEBI:597326"/>
    </cofactor>
</comment>
<evidence type="ECO:0000256" key="2">
    <source>
        <dbReference type="ARBA" id="ARBA00012224"/>
    </source>
</evidence>
<dbReference type="GO" id="GO:0008483">
    <property type="term" value="F:transaminase activity"/>
    <property type="evidence" value="ECO:0007669"/>
    <property type="project" value="UniProtKB-KW"/>
</dbReference>
<dbReference type="GO" id="GO:0047804">
    <property type="term" value="F:cysteine-S-conjugate beta-lyase activity"/>
    <property type="evidence" value="ECO:0007669"/>
    <property type="project" value="UniProtKB-EC"/>
</dbReference>
<keyword evidence="9" id="KW-0032">Aminotransferase</keyword>
<evidence type="ECO:0000256" key="3">
    <source>
        <dbReference type="ARBA" id="ARBA00022898"/>
    </source>
</evidence>
<dbReference type="PRINTS" id="PR00753">
    <property type="entry name" value="ACCSYNTHASE"/>
</dbReference>
<evidence type="ECO:0000313" key="8">
    <source>
        <dbReference type="EMBL" id="KAA9002778.1"/>
    </source>
</evidence>
<keyword evidence="4" id="KW-0456">Lyase</keyword>
<keyword evidence="10" id="KW-1185">Reference proteome</keyword>
<dbReference type="PANTHER" id="PTHR43525:SF1">
    <property type="entry name" value="PROTEIN MALY"/>
    <property type="match status" value="1"/>
</dbReference>
<dbReference type="InterPro" id="IPR015424">
    <property type="entry name" value="PyrdxlP-dep_Trfase"/>
</dbReference>
<dbReference type="InterPro" id="IPR004839">
    <property type="entry name" value="Aminotransferase_I/II_large"/>
</dbReference>
<evidence type="ECO:0000259" key="7">
    <source>
        <dbReference type="Pfam" id="PF00155"/>
    </source>
</evidence>
<evidence type="ECO:0000256" key="5">
    <source>
        <dbReference type="ARBA" id="ARBA00037974"/>
    </source>
</evidence>
<dbReference type="EMBL" id="VYKJ01000001">
    <property type="protein sequence ID" value="KAA9002935.1"/>
    <property type="molecule type" value="Genomic_DNA"/>
</dbReference>
<evidence type="ECO:0000256" key="1">
    <source>
        <dbReference type="ARBA" id="ARBA00001933"/>
    </source>
</evidence>
<evidence type="ECO:0000313" key="9">
    <source>
        <dbReference type="EMBL" id="KAA9002935.1"/>
    </source>
</evidence>
<dbReference type="PANTHER" id="PTHR43525">
    <property type="entry name" value="PROTEIN MALY"/>
    <property type="match status" value="1"/>
</dbReference>
<gene>
    <name evidence="8" type="ORF">FJU30_01945</name>
    <name evidence="9" type="ORF">FJU30_02820</name>
</gene>
<accession>A0A5J5G8D5</accession>
<feature type="domain" description="Aminotransferase class I/classII large" evidence="7">
    <location>
        <begin position="115"/>
        <end position="412"/>
    </location>
</feature>
<proteinExistence type="inferred from homology"/>
<dbReference type="Pfam" id="PF00155">
    <property type="entry name" value="Aminotran_1_2"/>
    <property type="match status" value="1"/>
</dbReference>
<dbReference type="AlphaFoldDB" id="A0A5J5G8D5"/>
<keyword evidence="9" id="KW-0808">Transferase</keyword>
<dbReference type="InterPro" id="IPR015421">
    <property type="entry name" value="PyrdxlP-dep_Trfase_major"/>
</dbReference>
<dbReference type="Gene3D" id="3.40.640.10">
    <property type="entry name" value="Type I PLP-dependent aspartate aminotransferase-like (Major domain)"/>
    <property type="match status" value="1"/>
</dbReference>
<dbReference type="InterPro" id="IPR015422">
    <property type="entry name" value="PyrdxlP-dep_Trfase_small"/>
</dbReference>
<comment type="similarity">
    <text evidence="5">Belongs to the class-II pyridoxal-phosphate-dependent aminotransferase family. MalY/PatB cystathionine beta-lyase subfamily.</text>
</comment>